<evidence type="ECO:0000313" key="3">
    <source>
        <dbReference type="Proteomes" id="UP000319976"/>
    </source>
</evidence>
<dbReference type="SUPFAM" id="SSF51735">
    <property type="entry name" value="NAD(P)-binding Rossmann-fold domains"/>
    <property type="match status" value="1"/>
</dbReference>
<dbReference type="PANTHER" id="PTHR43245:SF23">
    <property type="entry name" value="NAD(P)-BINDING DOMAIN-CONTAINING PROTEIN"/>
    <property type="match status" value="1"/>
</dbReference>
<dbReference type="InterPro" id="IPR036291">
    <property type="entry name" value="NAD(P)-bd_dom_sf"/>
</dbReference>
<dbReference type="EC" id="5.1.3.2" evidence="2"/>
<accession>A0A517T662</accession>
<dbReference type="EMBL" id="CP036316">
    <property type="protein sequence ID" value="QDT63866.1"/>
    <property type="molecule type" value="Genomic_DNA"/>
</dbReference>
<dbReference type="Pfam" id="PF01370">
    <property type="entry name" value="Epimerase"/>
    <property type="match status" value="1"/>
</dbReference>
<feature type="domain" description="NAD-dependent epimerase/dehydratase" evidence="1">
    <location>
        <begin position="1"/>
        <end position="231"/>
    </location>
</feature>
<dbReference type="RefSeq" id="WP_197439949.1">
    <property type="nucleotide sequence ID" value="NZ_CP036316.1"/>
</dbReference>
<keyword evidence="3" id="KW-1185">Reference proteome</keyword>
<evidence type="ECO:0000313" key="2">
    <source>
        <dbReference type="EMBL" id="QDT63866.1"/>
    </source>
</evidence>
<keyword evidence="2" id="KW-0413">Isomerase</keyword>
<dbReference type="PANTHER" id="PTHR43245">
    <property type="entry name" value="BIFUNCTIONAL POLYMYXIN RESISTANCE PROTEIN ARNA"/>
    <property type="match status" value="1"/>
</dbReference>
<dbReference type="InterPro" id="IPR050177">
    <property type="entry name" value="Lipid_A_modif_metabolic_enz"/>
</dbReference>
<proteinExistence type="predicted"/>
<name>A0A517T662_9PLAN</name>
<dbReference type="GO" id="GO:0003978">
    <property type="term" value="F:UDP-glucose 4-epimerase activity"/>
    <property type="evidence" value="ECO:0007669"/>
    <property type="project" value="UniProtKB-EC"/>
</dbReference>
<dbReference type="Gene3D" id="3.40.50.720">
    <property type="entry name" value="NAD(P)-binding Rossmann-like Domain"/>
    <property type="match status" value="1"/>
</dbReference>
<dbReference type="KEGG" id="chya:V22_10910"/>
<dbReference type="AlphaFoldDB" id="A0A517T662"/>
<dbReference type="InterPro" id="IPR001509">
    <property type="entry name" value="Epimerase_deHydtase"/>
</dbReference>
<gene>
    <name evidence="2" type="ORF">V22_10910</name>
</gene>
<evidence type="ECO:0000259" key="1">
    <source>
        <dbReference type="Pfam" id="PF01370"/>
    </source>
</evidence>
<dbReference type="CDD" id="cd08946">
    <property type="entry name" value="SDR_e"/>
    <property type="match status" value="1"/>
</dbReference>
<reference evidence="2 3" key="1">
    <citation type="submission" date="2019-02" db="EMBL/GenBank/DDBJ databases">
        <title>Deep-cultivation of Planctomycetes and their phenomic and genomic characterization uncovers novel biology.</title>
        <authorList>
            <person name="Wiegand S."/>
            <person name="Jogler M."/>
            <person name="Boedeker C."/>
            <person name="Pinto D."/>
            <person name="Vollmers J."/>
            <person name="Rivas-Marin E."/>
            <person name="Kohn T."/>
            <person name="Peeters S.H."/>
            <person name="Heuer A."/>
            <person name="Rast P."/>
            <person name="Oberbeckmann S."/>
            <person name="Bunk B."/>
            <person name="Jeske O."/>
            <person name="Meyerdierks A."/>
            <person name="Storesund J.E."/>
            <person name="Kallscheuer N."/>
            <person name="Luecker S."/>
            <person name="Lage O.M."/>
            <person name="Pohl T."/>
            <person name="Merkel B.J."/>
            <person name="Hornburger P."/>
            <person name="Mueller R.-W."/>
            <person name="Bruemmer F."/>
            <person name="Labrenz M."/>
            <person name="Spormann A.M."/>
            <person name="Op den Camp H."/>
            <person name="Overmann J."/>
            <person name="Amann R."/>
            <person name="Jetten M.S.M."/>
            <person name="Mascher T."/>
            <person name="Medema M.H."/>
            <person name="Devos D.P."/>
            <person name="Kaster A.-K."/>
            <person name="Ovreas L."/>
            <person name="Rohde M."/>
            <person name="Galperin M.Y."/>
            <person name="Jogler C."/>
        </authorList>
    </citation>
    <scope>NUCLEOTIDE SEQUENCE [LARGE SCALE GENOMIC DNA]</scope>
    <source>
        <strain evidence="2 3">V22</strain>
    </source>
</reference>
<sequence length="346" mass="38170">MTGHDGYIGQILVPMLIQHGYQVTGMDSYLYHDCELEPGNALVPAIEKDVRDVVPEDLEGIEYIVNLAGLSNDPLGNLEPAVTYEINHQATMNLAKRAKKAGVTRFVHASTCSIYGASDDTWLTEDSPFNPVTPYGHAKAMVEAELPALANDDFSPTLLRFATAYGYSRRLRGDLVINNLVGYALTTGQILLKSDGMAWRPLIHIEDISRSILATLDAPRELIHNEAFNVGGSDENYKIREVADLIAGLIPDAKVAFAEGAIHDHRNYRVNCDKLAELLPGAIPQWNIARGVEELIDRYQQVSLTKEQLEGSGVQRVKHLRHLLDIGQLSANLSWVSDRQQLHAAA</sequence>
<organism evidence="2 3">
    <name type="scientific">Calycomorphotria hydatis</name>
    <dbReference type="NCBI Taxonomy" id="2528027"/>
    <lineage>
        <taxon>Bacteria</taxon>
        <taxon>Pseudomonadati</taxon>
        <taxon>Planctomycetota</taxon>
        <taxon>Planctomycetia</taxon>
        <taxon>Planctomycetales</taxon>
        <taxon>Planctomycetaceae</taxon>
        <taxon>Calycomorphotria</taxon>
    </lineage>
</organism>
<protein>
    <submittedName>
        <fullName evidence="2">UDP-glucose 4-epimerase</fullName>
        <ecNumber evidence="2">5.1.3.2</ecNumber>
    </submittedName>
</protein>
<dbReference type="Proteomes" id="UP000319976">
    <property type="component" value="Chromosome"/>
</dbReference>